<dbReference type="InterPro" id="IPR006046">
    <property type="entry name" value="Alpha_amylase"/>
</dbReference>
<comment type="similarity">
    <text evidence="3 11">Belongs to the glycosyl hydrolase 13 family.</text>
</comment>
<name>A0A7W5JWA5_9ACTN</name>
<dbReference type="EC" id="3.2.1.1" evidence="4 12"/>
<protein>
    <recommendedName>
        <fullName evidence="5 12">Alpha-amylase</fullName>
        <ecNumber evidence="4 12">3.2.1.1</ecNumber>
    </recommendedName>
</protein>
<evidence type="ECO:0000256" key="6">
    <source>
        <dbReference type="ARBA" id="ARBA00022723"/>
    </source>
</evidence>
<dbReference type="InterPro" id="IPR031319">
    <property type="entry name" value="A-amylase_C"/>
</dbReference>
<evidence type="ECO:0000313" key="17">
    <source>
        <dbReference type="Proteomes" id="UP000565572"/>
    </source>
</evidence>
<dbReference type="InterPro" id="IPR006047">
    <property type="entry name" value="GH13_cat_dom"/>
</dbReference>
<dbReference type="SUPFAM" id="SSF51011">
    <property type="entry name" value="Glycosyl hydrolase domain"/>
    <property type="match status" value="1"/>
</dbReference>
<dbReference type="SUPFAM" id="SSF51445">
    <property type="entry name" value="(Trans)glycosidases"/>
    <property type="match status" value="1"/>
</dbReference>
<keyword evidence="17" id="KW-1185">Reference proteome</keyword>
<keyword evidence="7 12" id="KW-0378">Hydrolase</keyword>
<keyword evidence="9 12" id="KW-0119">Carbohydrate metabolism</keyword>
<evidence type="ECO:0000256" key="7">
    <source>
        <dbReference type="ARBA" id="ARBA00022801"/>
    </source>
</evidence>
<evidence type="ECO:0000256" key="2">
    <source>
        <dbReference type="ARBA" id="ARBA00001913"/>
    </source>
</evidence>
<dbReference type="Proteomes" id="UP000565572">
    <property type="component" value="Unassembled WGS sequence"/>
</dbReference>
<organism evidence="16 17">
    <name type="scientific">Microlunatus antarcticus</name>
    <dbReference type="NCBI Taxonomy" id="53388"/>
    <lineage>
        <taxon>Bacteria</taxon>
        <taxon>Bacillati</taxon>
        <taxon>Actinomycetota</taxon>
        <taxon>Actinomycetes</taxon>
        <taxon>Propionibacteriales</taxon>
        <taxon>Propionibacteriaceae</taxon>
        <taxon>Microlunatus</taxon>
    </lineage>
</organism>
<evidence type="ECO:0000259" key="15">
    <source>
        <dbReference type="SMART" id="SM00642"/>
    </source>
</evidence>
<dbReference type="InterPro" id="IPR006048">
    <property type="entry name" value="A-amylase/branching_C"/>
</dbReference>
<dbReference type="CDD" id="cd11317">
    <property type="entry name" value="AmyAc_bac_euk_AmyA"/>
    <property type="match status" value="1"/>
</dbReference>
<evidence type="ECO:0000256" key="11">
    <source>
        <dbReference type="RuleBase" id="RU003615"/>
    </source>
</evidence>
<sequence>MASSRMLRTSVVGLASLAAALAAALSGTAQAAPTAPQLAPQAAPAAVGAKASGSMQEPGVTASLWEWSWPSIASECPRLGAIGYDGVQVAPPQDSVKRTSTGNGSDAYLHPWWEVYQVVDYGLTSRMGDEQQFRDMVADCRKAGVKVYVDAVINHTTGQGNVSYGGKTFTPYTYPDAGYVPDDFHYTVGACPSADGGIADFNNKTQVWNCNLVGLEDLRTETPKVQARLAAYLNKLLRYGVSGFRVDAGKHMAPADLDAIYDRLDRTKDGKRPYWALEVGPGSPGVLSPEAYTEHGDVLGLDGVKQIYGAFTSYSDHQGDISGLATFGSGSGLTRSSRTMSFITNHDTNHDQANALTYKEGPQYLLATEWLLADGYGSPQVFSSFTFGADTNQGPPSDDQGLIDRASCADGRWTCDHAKTGVVGMVKFHQYVGKAAKKHVYADQQNVLAFSRGTKGWAGFNNGTSAKTITVKTGLKKGTYCDAVTGGKVKGACAGTTVTVSGSGRATVELPARAAVAFTKQTRL</sequence>
<evidence type="ECO:0000256" key="5">
    <source>
        <dbReference type="ARBA" id="ARBA00017303"/>
    </source>
</evidence>
<evidence type="ECO:0000256" key="4">
    <source>
        <dbReference type="ARBA" id="ARBA00012595"/>
    </source>
</evidence>
<evidence type="ECO:0000256" key="13">
    <source>
        <dbReference type="SAM" id="SignalP"/>
    </source>
</evidence>
<gene>
    <name evidence="16" type="ORF">FHX39_002437</name>
</gene>
<keyword evidence="6" id="KW-0479">Metal-binding</keyword>
<dbReference type="EMBL" id="JACHZG010000001">
    <property type="protein sequence ID" value="MBB3327493.1"/>
    <property type="molecule type" value="Genomic_DNA"/>
</dbReference>
<feature type="domain" description="Alpha-amylase C-terminal" evidence="14">
    <location>
        <begin position="438"/>
        <end position="522"/>
    </location>
</feature>
<keyword evidence="8" id="KW-0106">Calcium</keyword>
<dbReference type="PRINTS" id="PR00110">
    <property type="entry name" value="ALPHAAMYLASE"/>
</dbReference>
<feature type="chain" id="PRO_5031313601" description="Alpha-amylase" evidence="13">
    <location>
        <begin position="32"/>
        <end position="524"/>
    </location>
</feature>
<evidence type="ECO:0000259" key="14">
    <source>
        <dbReference type="SMART" id="SM00632"/>
    </source>
</evidence>
<dbReference type="SMART" id="SM00632">
    <property type="entry name" value="Aamy_C"/>
    <property type="match status" value="1"/>
</dbReference>
<dbReference type="GO" id="GO:0004556">
    <property type="term" value="F:alpha-amylase activity"/>
    <property type="evidence" value="ECO:0007669"/>
    <property type="project" value="UniProtKB-UniRule"/>
</dbReference>
<dbReference type="Gene3D" id="3.20.20.80">
    <property type="entry name" value="Glycosidases"/>
    <property type="match status" value="1"/>
</dbReference>
<accession>A0A7W5JWA5</accession>
<feature type="signal peptide" evidence="13">
    <location>
        <begin position="1"/>
        <end position="31"/>
    </location>
</feature>
<dbReference type="InterPro" id="IPR017853">
    <property type="entry name" value="GH"/>
</dbReference>
<reference evidence="16 17" key="1">
    <citation type="submission" date="2020-08" db="EMBL/GenBank/DDBJ databases">
        <title>Sequencing the genomes of 1000 actinobacteria strains.</title>
        <authorList>
            <person name="Klenk H.-P."/>
        </authorList>
    </citation>
    <scope>NUCLEOTIDE SEQUENCE [LARGE SCALE GENOMIC DNA]</scope>
    <source>
        <strain evidence="16 17">DSM 11053</strain>
    </source>
</reference>
<dbReference type="AlphaFoldDB" id="A0A7W5JWA5"/>
<dbReference type="SMART" id="SM00642">
    <property type="entry name" value="Aamy"/>
    <property type="match status" value="1"/>
</dbReference>
<dbReference type="RefSeq" id="WP_183338759.1">
    <property type="nucleotide sequence ID" value="NZ_JACHZG010000001.1"/>
</dbReference>
<dbReference type="GO" id="GO:0005975">
    <property type="term" value="P:carbohydrate metabolic process"/>
    <property type="evidence" value="ECO:0007669"/>
    <property type="project" value="InterPro"/>
</dbReference>
<keyword evidence="10 12" id="KW-0326">Glycosidase</keyword>
<evidence type="ECO:0000256" key="3">
    <source>
        <dbReference type="ARBA" id="ARBA00008061"/>
    </source>
</evidence>
<evidence type="ECO:0000256" key="1">
    <source>
        <dbReference type="ARBA" id="ARBA00000548"/>
    </source>
</evidence>
<evidence type="ECO:0000313" key="16">
    <source>
        <dbReference type="EMBL" id="MBB3327493.1"/>
    </source>
</evidence>
<evidence type="ECO:0000256" key="12">
    <source>
        <dbReference type="RuleBase" id="RU361134"/>
    </source>
</evidence>
<comment type="caution">
    <text evidence="16">The sequence shown here is derived from an EMBL/GenBank/DDBJ whole genome shotgun (WGS) entry which is preliminary data.</text>
</comment>
<evidence type="ECO:0000256" key="10">
    <source>
        <dbReference type="ARBA" id="ARBA00023295"/>
    </source>
</evidence>
<comment type="catalytic activity">
    <reaction evidence="1 12">
        <text>Endohydrolysis of (1-&gt;4)-alpha-D-glucosidic linkages in polysaccharides containing three or more (1-&gt;4)-alpha-linked D-glucose units.</text>
        <dbReference type="EC" id="3.2.1.1"/>
    </reaction>
</comment>
<dbReference type="Gene3D" id="2.60.40.1180">
    <property type="entry name" value="Golgi alpha-mannosidase II"/>
    <property type="match status" value="1"/>
</dbReference>
<feature type="domain" description="Glycosyl hydrolase family 13 catalytic" evidence="15">
    <location>
        <begin position="59"/>
        <end position="429"/>
    </location>
</feature>
<dbReference type="Pfam" id="PF00128">
    <property type="entry name" value="Alpha-amylase"/>
    <property type="match status" value="1"/>
</dbReference>
<comment type="cofactor">
    <cofactor evidence="2">
        <name>Ca(2+)</name>
        <dbReference type="ChEBI" id="CHEBI:29108"/>
    </cofactor>
</comment>
<keyword evidence="13" id="KW-0732">Signal</keyword>
<evidence type="ECO:0000256" key="8">
    <source>
        <dbReference type="ARBA" id="ARBA00022837"/>
    </source>
</evidence>
<dbReference type="Pfam" id="PF02806">
    <property type="entry name" value="Alpha-amylase_C"/>
    <property type="match status" value="1"/>
</dbReference>
<proteinExistence type="inferred from homology"/>
<dbReference type="GO" id="GO:0046872">
    <property type="term" value="F:metal ion binding"/>
    <property type="evidence" value="ECO:0007669"/>
    <property type="project" value="UniProtKB-KW"/>
</dbReference>
<dbReference type="InterPro" id="IPR013780">
    <property type="entry name" value="Glyco_hydro_b"/>
</dbReference>
<dbReference type="PANTHER" id="PTHR43447">
    <property type="entry name" value="ALPHA-AMYLASE"/>
    <property type="match status" value="1"/>
</dbReference>
<evidence type="ECO:0000256" key="9">
    <source>
        <dbReference type="ARBA" id="ARBA00023277"/>
    </source>
</evidence>